<comment type="catalytic activity">
    <reaction evidence="18">
        <text>prephenate + H(+) = 3-phenylpyruvate + CO2 + H2O</text>
        <dbReference type="Rhea" id="RHEA:21648"/>
        <dbReference type="ChEBI" id="CHEBI:15377"/>
        <dbReference type="ChEBI" id="CHEBI:15378"/>
        <dbReference type="ChEBI" id="CHEBI:16526"/>
        <dbReference type="ChEBI" id="CHEBI:18005"/>
        <dbReference type="ChEBI" id="CHEBI:29934"/>
        <dbReference type="EC" id="4.2.1.51"/>
    </reaction>
</comment>
<evidence type="ECO:0000256" key="5">
    <source>
        <dbReference type="ARBA" id="ARBA00004817"/>
    </source>
</evidence>
<dbReference type="Pfam" id="PF00800">
    <property type="entry name" value="PDT"/>
    <property type="match status" value="1"/>
</dbReference>
<dbReference type="InterPro" id="IPR045865">
    <property type="entry name" value="ACT-like_dom_sf"/>
</dbReference>
<feature type="site" description="Essential for prephenate dehydratase activity" evidence="19">
    <location>
        <position position="276"/>
    </location>
</feature>
<evidence type="ECO:0000256" key="9">
    <source>
        <dbReference type="ARBA" id="ARBA00022490"/>
    </source>
</evidence>
<evidence type="ECO:0000259" key="22">
    <source>
        <dbReference type="PROSITE" id="PS51671"/>
    </source>
</evidence>
<evidence type="ECO:0000259" key="20">
    <source>
        <dbReference type="PROSITE" id="PS51168"/>
    </source>
</evidence>
<gene>
    <name evidence="23" type="primary">pheA</name>
    <name evidence="23" type="ORF">H8698_05875</name>
</gene>
<organism evidence="23 24">
    <name type="scientific">Congzhengia minquanensis</name>
    <dbReference type="NCBI Taxonomy" id="2763657"/>
    <lineage>
        <taxon>Bacteria</taxon>
        <taxon>Bacillati</taxon>
        <taxon>Bacillota</taxon>
        <taxon>Clostridia</taxon>
        <taxon>Eubacteriales</taxon>
        <taxon>Oscillospiraceae</taxon>
        <taxon>Congzhengia</taxon>
    </lineage>
</organism>
<sequence>MLEQYRKEIDQIDEQLVDLFEKRMDTAKKVGEYKKERGLEIFCPDREKAVIKKRMEQTKNPAYRQYTAEFFEDIMRISRSLQAKVLNGAQNFLYQPADFLNADLKVVYPGVVGSYSGEALNKFFPAVKHKLNVNTFLEAAKLVANGEADFGVLPFENNSSGAIADTLDLILSEHLFIAGETYVDVRHCLLGTSDAEMEDIKEIYSHNQGFVQSGLFLSSLKADIKCVPMENTALAAKYVAECGNKKKAAIASKLAAESYGLKILKENIHENSGNTTRFVVISNKLTCDNNCDKISAAFTTRHKSGALCDVLAVFARNGVNLMHIESRPLKQKDFSYMFYIDFEGNLADSNVADAITQIKETGAELILLGNYRTENVR</sequence>
<comment type="pathway">
    <text evidence="5">Metabolic intermediate biosynthesis; prephenate biosynthesis; prephenate from chorismate: step 1/1.</text>
</comment>
<dbReference type="GO" id="GO:0004106">
    <property type="term" value="F:chorismate mutase activity"/>
    <property type="evidence" value="ECO:0007669"/>
    <property type="project" value="UniProtKB-EC"/>
</dbReference>
<dbReference type="NCBIfam" id="NF008865">
    <property type="entry name" value="PRK11898.1"/>
    <property type="match status" value="1"/>
</dbReference>
<keyword evidence="14 23" id="KW-0456">Lyase</keyword>
<dbReference type="Pfam" id="PF01842">
    <property type="entry name" value="ACT"/>
    <property type="match status" value="1"/>
</dbReference>
<dbReference type="PIRSF" id="PIRSF001500">
    <property type="entry name" value="Chor_mut_pdt_Ppr"/>
    <property type="match status" value="1"/>
</dbReference>
<dbReference type="CDD" id="cd13631">
    <property type="entry name" value="PBP2_Ct-PDT_like"/>
    <property type="match status" value="1"/>
</dbReference>
<evidence type="ECO:0000256" key="14">
    <source>
        <dbReference type="ARBA" id="ARBA00023239"/>
    </source>
</evidence>
<evidence type="ECO:0000259" key="21">
    <source>
        <dbReference type="PROSITE" id="PS51171"/>
    </source>
</evidence>
<dbReference type="InterPro" id="IPR036979">
    <property type="entry name" value="CM_dom_sf"/>
</dbReference>
<evidence type="ECO:0000256" key="7">
    <source>
        <dbReference type="ARBA" id="ARBA00014401"/>
    </source>
</evidence>
<keyword evidence="15" id="KW-0511">Multifunctional enzyme</keyword>
<evidence type="ECO:0000256" key="6">
    <source>
        <dbReference type="ARBA" id="ARBA00013147"/>
    </source>
</evidence>
<evidence type="ECO:0000256" key="2">
    <source>
        <dbReference type="ARBA" id="ARBA00002364"/>
    </source>
</evidence>
<dbReference type="GO" id="GO:0009094">
    <property type="term" value="P:L-phenylalanine biosynthetic process"/>
    <property type="evidence" value="ECO:0007669"/>
    <property type="project" value="UniProtKB-KW"/>
</dbReference>
<dbReference type="SUPFAM" id="SSF53850">
    <property type="entry name" value="Periplasmic binding protein-like II"/>
    <property type="match status" value="1"/>
</dbReference>
<dbReference type="GO" id="GO:0005737">
    <property type="term" value="C:cytoplasm"/>
    <property type="evidence" value="ECO:0007669"/>
    <property type="project" value="UniProtKB-SubCell"/>
</dbReference>
<dbReference type="PROSITE" id="PS51671">
    <property type="entry name" value="ACT"/>
    <property type="match status" value="1"/>
</dbReference>
<keyword evidence="12" id="KW-0584">Phenylalanine biosynthesis</keyword>
<evidence type="ECO:0000256" key="15">
    <source>
        <dbReference type="ARBA" id="ARBA00023268"/>
    </source>
</evidence>
<evidence type="ECO:0000256" key="4">
    <source>
        <dbReference type="ARBA" id="ARBA00004741"/>
    </source>
</evidence>
<dbReference type="Gene3D" id="3.30.70.260">
    <property type="match status" value="1"/>
</dbReference>
<feature type="domain" description="Prephenate dehydratase" evidence="21">
    <location>
        <begin position="105"/>
        <end position="283"/>
    </location>
</feature>
<evidence type="ECO:0000256" key="17">
    <source>
        <dbReference type="ARBA" id="ARBA00031520"/>
    </source>
</evidence>
<dbReference type="GO" id="GO:0004664">
    <property type="term" value="F:prephenate dehydratase activity"/>
    <property type="evidence" value="ECO:0007669"/>
    <property type="project" value="UniProtKB-EC"/>
</dbReference>
<dbReference type="InterPro" id="IPR008242">
    <property type="entry name" value="Chor_mutase/pphenate_deHydtase"/>
</dbReference>
<comment type="pathway">
    <text evidence="4">Amino-acid biosynthesis; L-phenylalanine biosynthesis; phenylpyruvate from prephenate: step 1/1.</text>
</comment>
<evidence type="ECO:0000256" key="8">
    <source>
        <dbReference type="ARBA" id="ARBA00021872"/>
    </source>
</evidence>
<comment type="caution">
    <text evidence="23">The sequence shown here is derived from an EMBL/GenBank/DDBJ whole genome shotgun (WGS) entry which is preliminary data.</text>
</comment>
<dbReference type="SUPFAM" id="SSF48600">
    <property type="entry name" value="Chorismate mutase II"/>
    <property type="match status" value="1"/>
</dbReference>
<evidence type="ECO:0000313" key="24">
    <source>
        <dbReference type="Proteomes" id="UP000611762"/>
    </source>
</evidence>
<evidence type="ECO:0000256" key="18">
    <source>
        <dbReference type="ARBA" id="ARBA00047848"/>
    </source>
</evidence>
<keyword evidence="9" id="KW-0963">Cytoplasm</keyword>
<name>A0A926DMM7_9FIRM</name>
<evidence type="ECO:0000256" key="19">
    <source>
        <dbReference type="PIRSR" id="PIRSR001500-2"/>
    </source>
</evidence>
<evidence type="ECO:0000256" key="11">
    <source>
        <dbReference type="ARBA" id="ARBA00023141"/>
    </source>
</evidence>
<evidence type="ECO:0000256" key="16">
    <source>
        <dbReference type="ARBA" id="ARBA00031175"/>
    </source>
</evidence>
<dbReference type="InterPro" id="IPR002701">
    <property type="entry name" value="CM_II_prokaryot"/>
</dbReference>
<dbReference type="RefSeq" id="WP_249311684.1">
    <property type="nucleotide sequence ID" value="NZ_JACRSU010000002.1"/>
</dbReference>
<dbReference type="PROSITE" id="PS51168">
    <property type="entry name" value="CHORISMATE_MUT_2"/>
    <property type="match status" value="1"/>
</dbReference>
<keyword evidence="11" id="KW-0057">Aromatic amino acid biosynthesis</keyword>
<dbReference type="PROSITE" id="PS51171">
    <property type="entry name" value="PREPHENATE_DEHYDR_3"/>
    <property type="match status" value="1"/>
</dbReference>
<dbReference type="Gene3D" id="3.40.190.10">
    <property type="entry name" value="Periplasmic binding protein-like II"/>
    <property type="match status" value="2"/>
</dbReference>
<dbReference type="Pfam" id="PF01817">
    <property type="entry name" value="CM_2"/>
    <property type="match status" value="1"/>
</dbReference>
<feature type="domain" description="ACT" evidence="22">
    <location>
        <begin position="295"/>
        <end position="372"/>
    </location>
</feature>
<keyword evidence="13" id="KW-0413">Isomerase</keyword>
<keyword evidence="24" id="KW-1185">Reference proteome</keyword>
<proteinExistence type="predicted"/>
<dbReference type="GO" id="GO:0046417">
    <property type="term" value="P:chorismate metabolic process"/>
    <property type="evidence" value="ECO:0007669"/>
    <property type="project" value="InterPro"/>
</dbReference>
<evidence type="ECO:0000256" key="13">
    <source>
        <dbReference type="ARBA" id="ARBA00023235"/>
    </source>
</evidence>
<dbReference type="CDD" id="cd04905">
    <property type="entry name" value="ACT_CM-PDT"/>
    <property type="match status" value="1"/>
</dbReference>
<protein>
    <recommendedName>
        <fullName evidence="7">Bifunctional chorismate mutase/prephenate dehydratase</fullName>
        <ecNumber evidence="6">4.2.1.51</ecNumber>
    </recommendedName>
    <alternativeName>
        <fullName evidence="17">Chorismate mutase-prephenate dehydratase</fullName>
    </alternativeName>
    <alternativeName>
        <fullName evidence="8">Prephenate dehydratase</fullName>
    </alternativeName>
    <alternativeName>
        <fullName evidence="16">p-protein</fullName>
    </alternativeName>
</protein>
<evidence type="ECO:0000256" key="1">
    <source>
        <dbReference type="ARBA" id="ARBA00000824"/>
    </source>
</evidence>
<evidence type="ECO:0000256" key="12">
    <source>
        <dbReference type="ARBA" id="ARBA00023222"/>
    </source>
</evidence>
<dbReference type="EC" id="4.2.1.51" evidence="6"/>
<dbReference type="NCBIfam" id="TIGR01805">
    <property type="entry name" value="CM_mono_grmpos"/>
    <property type="match status" value="1"/>
</dbReference>
<dbReference type="Gene3D" id="1.20.59.10">
    <property type="entry name" value="Chorismate mutase"/>
    <property type="match status" value="1"/>
</dbReference>
<dbReference type="InterPro" id="IPR036263">
    <property type="entry name" value="Chorismate_II_sf"/>
</dbReference>
<comment type="catalytic activity">
    <reaction evidence="1">
        <text>chorismate = prephenate</text>
        <dbReference type="Rhea" id="RHEA:13897"/>
        <dbReference type="ChEBI" id="CHEBI:29748"/>
        <dbReference type="ChEBI" id="CHEBI:29934"/>
        <dbReference type="EC" id="5.4.99.5"/>
    </reaction>
</comment>
<dbReference type="AlphaFoldDB" id="A0A926DMM7"/>
<evidence type="ECO:0000256" key="3">
    <source>
        <dbReference type="ARBA" id="ARBA00004496"/>
    </source>
</evidence>
<dbReference type="Proteomes" id="UP000611762">
    <property type="component" value="Unassembled WGS sequence"/>
</dbReference>
<dbReference type="InterPro" id="IPR002912">
    <property type="entry name" value="ACT_dom"/>
</dbReference>
<dbReference type="SMART" id="SM00830">
    <property type="entry name" value="CM_2"/>
    <property type="match status" value="1"/>
</dbReference>
<reference evidence="23" key="1">
    <citation type="submission" date="2020-08" db="EMBL/GenBank/DDBJ databases">
        <title>Genome public.</title>
        <authorList>
            <person name="Liu C."/>
            <person name="Sun Q."/>
        </authorList>
    </citation>
    <scope>NUCLEOTIDE SEQUENCE</scope>
    <source>
        <strain evidence="23">H8</strain>
    </source>
</reference>
<comment type="function">
    <text evidence="2">Catalyzes the Claisen rearrangement of chorismate to prephenate and the decarboxylation/dehydration of prephenate to phenylpyruvate.</text>
</comment>
<dbReference type="EMBL" id="JACRSU010000002">
    <property type="protein sequence ID" value="MBC8540502.1"/>
    <property type="molecule type" value="Genomic_DNA"/>
</dbReference>
<feature type="domain" description="Chorismate mutase" evidence="20">
    <location>
        <begin position="1"/>
        <end position="86"/>
    </location>
</feature>
<comment type="subcellular location">
    <subcellularLocation>
        <location evidence="3">Cytoplasm</location>
    </subcellularLocation>
</comment>
<accession>A0A926DMM7</accession>
<keyword evidence="10" id="KW-0028">Amino-acid biosynthesis</keyword>
<evidence type="ECO:0000256" key="10">
    <source>
        <dbReference type="ARBA" id="ARBA00022605"/>
    </source>
</evidence>
<dbReference type="InterPro" id="IPR001086">
    <property type="entry name" value="Preph_deHydtase"/>
</dbReference>
<evidence type="ECO:0000313" key="23">
    <source>
        <dbReference type="EMBL" id="MBC8540502.1"/>
    </source>
</evidence>
<dbReference type="PANTHER" id="PTHR21022:SF19">
    <property type="entry name" value="PREPHENATE DEHYDRATASE-RELATED"/>
    <property type="match status" value="1"/>
</dbReference>
<dbReference type="InterPro" id="IPR011279">
    <property type="entry name" value="Chorismate_mutase_GmP"/>
</dbReference>
<dbReference type="PANTHER" id="PTHR21022">
    <property type="entry name" value="PREPHENATE DEHYDRATASE P PROTEIN"/>
    <property type="match status" value="1"/>
</dbReference>
<dbReference type="SUPFAM" id="SSF55021">
    <property type="entry name" value="ACT-like"/>
    <property type="match status" value="1"/>
</dbReference>